<dbReference type="Pfam" id="PF10611">
    <property type="entry name" value="DUF2469"/>
    <property type="match status" value="1"/>
</dbReference>
<evidence type="ECO:0000313" key="4">
    <source>
        <dbReference type="EnsemblFungi" id="PTTG_31153-t43_1-p1"/>
    </source>
</evidence>
<dbReference type="EnsemblFungi" id="PTTG_31153-t43_1">
    <property type="protein sequence ID" value="PTTG_31153-t43_1-p1"/>
    <property type="gene ID" value="PTTG_31153"/>
</dbReference>
<keyword evidence="5" id="KW-1185">Reference proteome</keyword>
<accession>A0A180FWU6</accession>
<organism evidence="3">
    <name type="scientific">Puccinia triticina (isolate 1-1 / race 1 (BBBD))</name>
    <name type="common">Brown leaf rust fungus</name>
    <dbReference type="NCBI Taxonomy" id="630390"/>
    <lineage>
        <taxon>Eukaryota</taxon>
        <taxon>Fungi</taxon>
        <taxon>Dikarya</taxon>
        <taxon>Basidiomycota</taxon>
        <taxon>Pucciniomycotina</taxon>
        <taxon>Pucciniomycetes</taxon>
        <taxon>Pucciniales</taxon>
        <taxon>Pucciniaceae</taxon>
        <taxon>Puccinia</taxon>
    </lineage>
</organism>
<dbReference type="OrthoDB" id="10411752at2759"/>
<dbReference type="InterPro" id="IPR019592">
    <property type="entry name" value="DUF2469"/>
</dbReference>
<dbReference type="Gene3D" id="3.30.60.230">
    <property type="entry name" value="Lsr2, dimerization domain"/>
    <property type="match status" value="1"/>
</dbReference>
<reference evidence="4 5" key="3">
    <citation type="journal article" date="2017" name="G3 (Bethesda)">
        <title>Comparative analysis highlights variable genome content of wheat rusts and divergence of the mating loci.</title>
        <authorList>
            <person name="Cuomo C.A."/>
            <person name="Bakkeren G."/>
            <person name="Khalil H.B."/>
            <person name="Panwar V."/>
            <person name="Joly D."/>
            <person name="Linning R."/>
            <person name="Sakthikumar S."/>
            <person name="Song X."/>
            <person name="Adiconis X."/>
            <person name="Fan L."/>
            <person name="Goldberg J.M."/>
            <person name="Levin J.Z."/>
            <person name="Young S."/>
            <person name="Zeng Q."/>
            <person name="Anikster Y."/>
            <person name="Bruce M."/>
            <person name="Wang M."/>
            <person name="Yin C."/>
            <person name="McCallum B."/>
            <person name="Szabo L.J."/>
            <person name="Hulbert S."/>
            <person name="Chen X."/>
            <person name="Fellers J.P."/>
        </authorList>
    </citation>
    <scope>NUCLEOTIDE SEQUENCE</scope>
    <source>
        <strain evidence="5">Isolate 1-1 / race 1 (BBBD)</strain>
        <strain evidence="4">isolate 1-1 / race 1 (BBBD)</strain>
    </source>
</reference>
<reference evidence="3" key="2">
    <citation type="submission" date="2016-05" db="EMBL/GenBank/DDBJ databases">
        <title>Comparative analysis highlights variable genome content of wheat rusts and divergence of the mating loci.</title>
        <authorList>
            <person name="Cuomo C.A."/>
            <person name="Bakkeren G."/>
            <person name="Szabo L."/>
            <person name="Khalil H."/>
            <person name="Joly D."/>
            <person name="Goldberg J."/>
            <person name="Young S."/>
            <person name="Zeng Q."/>
            <person name="Fellers J."/>
        </authorList>
    </citation>
    <scope>NUCLEOTIDE SEQUENCE [LARGE SCALE GENOMIC DNA]</scope>
    <source>
        <strain evidence="3">1-1 BBBD Race 1</strain>
    </source>
</reference>
<feature type="region of interest" description="Disordered" evidence="1">
    <location>
        <begin position="46"/>
        <end position="88"/>
    </location>
</feature>
<feature type="compositionally biased region" description="Basic and acidic residues" evidence="1">
    <location>
        <begin position="64"/>
        <end position="73"/>
    </location>
</feature>
<dbReference type="GO" id="GO:0003677">
    <property type="term" value="F:DNA binding"/>
    <property type="evidence" value="ECO:0007669"/>
    <property type="project" value="InterPro"/>
</dbReference>
<dbReference type="InterPro" id="IPR042261">
    <property type="entry name" value="Lsr2-like_dimerization"/>
</dbReference>
<evidence type="ECO:0000313" key="5">
    <source>
        <dbReference type="Proteomes" id="UP000005240"/>
    </source>
</evidence>
<dbReference type="Proteomes" id="UP000005240">
    <property type="component" value="Unassembled WGS sequence"/>
</dbReference>
<feature type="domain" description="Lsr2 dimerization" evidence="2">
    <location>
        <begin position="90"/>
        <end position="128"/>
    </location>
</feature>
<evidence type="ECO:0000313" key="3">
    <source>
        <dbReference type="EMBL" id="OAV84619.1"/>
    </source>
</evidence>
<dbReference type="VEuPathDB" id="FungiDB:PTTG_31153"/>
<protein>
    <recommendedName>
        <fullName evidence="2">Lsr2 dimerization domain-containing protein</fullName>
    </recommendedName>
</protein>
<reference evidence="4" key="4">
    <citation type="submission" date="2025-05" db="UniProtKB">
        <authorList>
            <consortium name="EnsemblFungi"/>
        </authorList>
    </citation>
    <scope>IDENTIFICATION</scope>
    <source>
        <strain evidence="4">isolate 1-1 / race 1 (BBBD)</strain>
    </source>
</reference>
<reference evidence="3" key="1">
    <citation type="submission" date="2009-11" db="EMBL/GenBank/DDBJ databases">
        <authorList>
            <consortium name="The Broad Institute Genome Sequencing Platform"/>
            <person name="Ward D."/>
            <person name="Feldgarden M."/>
            <person name="Earl A."/>
            <person name="Young S.K."/>
            <person name="Zeng Q."/>
            <person name="Koehrsen M."/>
            <person name="Alvarado L."/>
            <person name="Berlin A."/>
            <person name="Bochicchio J."/>
            <person name="Borenstein D."/>
            <person name="Chapman S.B."/>
            <person name="Chen Z."/>
            <person name="Engels R."/>
            <person name="Freedman E."/>
            <person name="Gellesch M."/>
            <person name="Goldberg J."/>
            <person name="Griggs A."/>
            <person name="Gujja S."/>
            <person name="Heilman E."/>
            <person name="Heiman D."/>
            <person name="Hepburn T."/>
            <person name="Howarth C."/>
            <person name="Jen D."/>
            <person name="Larson L."/>
            <person name="Lewis B."/>
            <person name="Mehta T."/>
            <person name="Park D."/>
            <person name="Pearson M."/>
            <person name="Roberts A."/>
            <person name="Saif S."/>
            <person name="Shea T."/>
            <person name="Shenoy N."/>
            <person name="Sisk P."/>
            <person name="Stolte C."/>
            <person name="Sykes S."/>
            <person name="Thomson T."/>
            <person name="Walk T."/>
            <person name="White J."/>
            <person name="Yandava C."/>
            <person name="Izard J."/>
            <person name="Baranova O.V."/>
            <person name="Blanton J.M."/>
            <person name="Tanner A.C."/>
            <person name="Dewhirst F.E."/>
            <person name="Haas B."/>
            <person name="Nusbaum C."/>
            <person name="Birren B."/>
        </authorList>
    </citation>
    <scope>NUCLEOTIDE SEQUENCE [LARGE SCALE GENOMIC DNA]</scope>
    <source>
        <strain evidence="3">1-1 BBBD Race 1</strain>
    </source>
</reference>
<feature type="compositionally biased region" description="Basic residues" evidence="1">
    <location>
        <begin position="74"/>
        <end position="88"/>
    </location>
</feature>
<sequence length="136" mass="15698">MNDVWVWDVYRSDRFVKSVRVLTFKDVNVEELTSRELELPKELALDESFPRDSSSWGPPPLDPGARHGTEGHRPARRRPRRLAHRRRRKARTVEFAFDGSNYEIDLSNDNVDKFREAISDYVAAARKVSGRRSGGS</sequence>
<evidence type="ECO:0000256" key="1">
    <source>
        <dbReference type="SAM" id="MobiDB-lite"/>
    </source>
</evidence>
<name>A0A180FWU6_PUCT1</name>
<proteinExistence type="predicted"/>
<evidence type="ECO:0000259" key="2">
    <source>
        <dbReference type="Pfam" id="PF11774"/>
    </source>
</evidence>
<dbReference type="InterPro" id="IPR024412">
    <property type="entry name" value="Lsr2_dim_dom"/>
</dbReference>
<feature type="non-terminal residue" evidence="3">
    <location>
        <position position="136"/>
    </location>
</feature>
<dbReference type="AlphaFoldDB" id="A0A180FWU6"/>
<dbReference type="EMBL" id="ADAS02014387">
    <property type="protein sequence ID" value="OAV84619.1"/>
    <property type="molecule type" value="Genomic_DNA"/>
</dbReference>
<gene>
    <name evidence="3" type="ORF">PTTG_31153</name>
</gene>
<dbReference type="Pfam" id="PF11774">
    <property type="entry name" value="Lsr2"/>
    <property type="match status" value="1"/>
</dbReference>